<dbReference type="EMBL" id="JAEMNX010000002">
    <property type="protein sequence ID" value="MBJ7536580.1"/>
    <property type="molecule type" value="Genomic_DNA"/>
</dbReference>
<dbReference type="GO" id="GO:0016620">
    <property type="term" value="F:oxidoreductase activity, acting on the aldehyde or oxo group of donors, NAD or NADP as acceptor"/>
    <property type="evidence" value="ECO:0007669"/>
    <property type="project" value="InterPro"/>
</dbReference>
<keyword evidence="2 4" id="KW-0560">Oxidoreductase</keyword>
<keyword evidence="7" id="KW-1185">Reference proteome</keyword>
<dbReference type="FunFam" id="3.40.309.10:FF:000009">
    <property type="entry name" value="Aldehyde dehydrogenase A"/>
    <property type="match status" value="1"/>
</dbReference>
<comment type="similarity">
    <text evidence="1 4">Belongs to the aldehyde dehydrogenase family.</text>
</comment>
<dbReference type="InterPro" id="IPR015590">
    <property type="entry name" value="Aldehyde_DH_dom"/>
</dbReference>
<evidence type="ECO:0000256" key="1">
    <source>
        <dbReference type="ARBA" id="ARBA00009986"/>
    </source>
</evidence>
<dbReference type="Proteomes" id="UP000628710">
    <property type="component" value="Unassembled WGS sequence"/>
</dbReference>
<feature type="domain" description="Aldehyde dehydrogenase" evidence="5">
    <location>
        <begin position="23"/>
        <end position="471"/>
    </location>
</feature>
<gene>
    <name evidence="6" type="ORF">I8J31_02665</name>
</gene>
<feature type="active site" evidence="3">
    <location>
        <position position="248"/>
    </location>
</feature>
<dbReference type="InterPro" id="IPR016160">
    <property type="entry name" value="Ald_DH_CS_CYS"/>
</dbReference>
<dbReference type="InterPro" id="IPR044086">
    <property type="entry name" value="LUC3-like"/>
</dbReference>
<evidence type="ECO:0000256" key="4">
    <source>
        <dbReference type="RuleBase" id="RU003345"/>
    </source>
</evidence>
<evidence type="ECO:0000313" key="7">
    <source>
        <dbReference type="Proteomes" id="UP000628710"/>
    </source>
</evidence>
<dbReference type="CDD" id="cd07106">
    <property type="entry name" value="ALDH_AldA-AAD23400"/>
    <property type="match status" value="1"/>
</dbReference>
<sequence>MNSPYKSSEFQNLIRGECVLGEGDELSVINPATEDAVVTILSASAKQADNAVLAAKAAFPAWSALKQNERKAVLAKIAEITKANMNELANLHASETGKPMADAMFEIGATAGFFEFHAHVPTDALDPTDIPNSDAKAYRLPLGVVAAIVPWNFPMALMAFKVPGALLAGNTVVIKPAPTTPLTTLLWASLINEALPKGVINVVADSGDLGPILSAHKDVRKISFTGSTATGKHIMKSAADDLKRITLELGGNDPAIVLADADLDDISAPLFEAGFMNNGQTCSAVKRVYVHQSKHDALVRKLSDMADAAKIGSPLEDGVKFGPIQNQRQFQVVTELLNDAVKQGAVVEAGGYCPEGAGYYLRPTVLSGVKDGHSIVDEEQFGPVLPIISYDDINEVISTINSSSFGLGASVWGTNKDDINVVVNQIETGSVWINKHFPVAPNIPFGGARQSGVGSELGTQGLLEFTQLKIVS</sequence>
<evidence type="ECO:0000256" key="3">
    <source>
        <dbReference type="PROSITE-ProRule" id="PRU10007"/>
    </source>
</evidence>
<proteinExistence type="inferred from homology"/>
<evidence type="ECO:0000313" key="6">
    <source>
        <dbReference type="EMBL" id="MBJ7536580.1"/>
    </source>
</evidence>
<reference evidence="6" key="1">
    <citation type="submission" date="2020-12" db="EMBL/GenBank/DDBJ databases">
        <title>Marinomonas arctica sp. nov., a psychrotolerant bacterium isolated from the Arctic.</title>
        <authorList>
            <person name="Zhang Y."/>
        </authorList>
    </citation>
    <scope>NUCLEOTIDE SEQUENCE</scope>
    <source>
        <strain evidence="6">C1424</strain>
    </source>
</reference>
<dbReference type="SUPFAM" id="SSF53720">
    <property type="entry name" value="ALDH-like"/>
    <property type="match status" value="1"/>
</dbReference>
<evidence type="ECO:0000256" key="2">
    <source>
        <dbReference type="ARBA" id="ARBA00023002"/>
    </source>
</evidence>
<evidence type="ECO:0000259" key="5">
    <source>
        <dbReference type="Pfam" id="PF00171"/>
    </source>
</evidence>
<dbReference type="Gene3D" id="3.40.309.10">
    <property type="entry name" value="Aldehyde Dehydrogenase, Chain A, domain 2"/>
    <property type="match status" value="1"/>
</dbReference>
<comment type="caution">
    <text evidence="6">The sequence shown here is derived from an EMBL/GenBank/DDBJ whole genome shotgun (WGS) entry which is preliminary data.</text>
</comment>
<protein>
    <submittedName>
        <fullName evidence="6">Aldehyde dehydrogenase family protein</fullName>
    </submittedName>
</protein>
<accession>A0A934JIC4</accession>
<dbReference type="PROSITE" id="PS00070">
    <property type="entry name" value="ALDEHYDE_DEHYDR_CYS"/>
    <property type="match status" value="1"/>
</dbReference>
<dbReference type="Gene3D" id="3.40.605.10">
    <property type="entry name" value="Aldehyde Dehydrogenase, Chain A, domain 1"/>
    <property type="match status" value="1"/>
</dbReference>
<dbReference type="FunFam" id="3.40.605.10:FF:000007">
    <property type="entry name" value="NAD/NADP-dependent betaine aldehyde dehydrogenase"/>
    <property type="match status" value="1"/>
</dbReference>
<dbReference type="InterPro" id="IPR016162">
    <property type="entry name" value="Ald_DH_N"/>
</dbReference>
<organism evidence="6 7">
    <name type="scientific">Marinomonas transparens</name>
    <dbReference type="NCBI Taxonomy" id="2795388"/>
    <lineage>
        <taxon>Bacteria</taxon>
        <taxon>Pseudomonadati</taxon>
        <taxon>Pseudomonadota</taxon>
        <taxon>Gammaproteobacteria</taxon>
        <taxon>Oceanospirillales</taxon>
        <taxon>Oceanospirillaceae</taxon>
        <taxon>Marinomonas</taxon>
    </lineage>
</organism>
<dbReference type="AlphaFoldDB" id="A0A934JIC4"/>
<dbReference type="InterPro" id="IPR016163">
    <property type="entry name" value="Ald_DH_C"/>
</dbReference>
<dbReference type="RefSeq" id="WP_199466761.1">
    <property type="nucleotide sequence ID" value="NZ_JAEMNX010000002.1"/>
</dbReference>
<dbReference type="PANTHER" id="PTHR11699">
    <property type="entry name" value="ALDEHYDE DEHYDROGENASE-RELATED"/>
    <property type="match status" value="1"/>
</dbReference>
<dbReference type="Pfam" id="PF00171">
    <property type="entry name" value="Aldedh"/>
    <property type="match status" value="1"/>
</dbReference>
<dbReference type="InterPro" id="IPR029510">
    <property type="entry name" value="Ald_DH_CS_GLU"/>
</dbReference>
<name>A0A934JIC4_9GAMM</name>
<dbReference type="InterPro" id="IPR016161">
    <property type="entry name" value="Ald_DH/histidinol_DH"/>
</dbReference>
<dbReference type="PROSITE" id="PS00687">
    <property type="entry name" value="ALDEHYDE_DEHYDR_GLU"/>
    <property type="match status" value="1"/>
</dbReference>